<comment type="similarity">
    <text evidence="1">Belongs to the LysR transcriptional regulatory family.</text>
</comment>
<dbReference type="GO" id="GO:2000142">
    <property type="term" value="P:regulation of DNA-templated transcription initiation"/>
    <property type="evidence" value="ECO:0007669"/>
    <property type="project" value="TreeGrafter"/>
</dbReference>
<protein>
    <submittedName>
        <fullName evidence="7">LysR family transcriptional regulator</fullName>
    </submittedName>
</protein>
<dbReference type="RefSeq" id="WP_059316536.1">
    <property type="nucleotide sequence ID" value="NZ_CP013987.1"/>
</dbReference>
<reference evidence="7 8" key="1">
    <citation type="submission" date="2016-01" db="EMBL/GenBank/DDBJ databases">
        <title>Annotation of Pseudomonas oryzihabitans USDA-ARS-USMARC-56511.</title>
        <authorList>
            <person name="Harhay G.P."/>
            <person name="Harhay D.M."/>
            <person name="Smith T.P.L."/>
            <person name="Bono J.L."/>
            <person name="Heaton M.P."/>
            <person name="Clawson M.L."/>
            <person name="Chitko-Mckown C.G."/>
            <person name="Capik S.F."/>
            <person name="DeDonder K.D."/>
            <person name="Apley M.D."/>
            <person name="Lubbers B.V."/>
            <person name="White B.J."/>
            <person name="Larson R.L."/>
        </authorList>
    </citation>
    <scope>NUCLEOTIDE SEQUENCE [LARGE SCALE GENOMIC DNA]</scope>
    <source>
        <strain evidence="7 8">USDA-ARS-USMARC-56511</strain>
    </source>
</reference>
<evidence type="ECO:0000256" key="2">
    <source>
        <dbReference type="ARBA" id="ARBA00023015"/>
    </source>
</evidence>
<dbReference type="FunFam" id="1.10.10.10:FF:000001">
    <property type="entry name" value="LysR family transcriptional regulator"/>
    <property type="match status" value="1"/>
</dbReference>
<evidence type="ECO:0000259" key="6">
    <source>
        <dbReference type="PROSITE" id="PS50931"/>
    </source>
</evidence>
<dbReference type="InterPro" id="IPR036390">
    <property type="entry name" value="WH_DNA-bd_sf"/>
</dbReference>
<dbReference type="GO" id="GO:0003677">
    <property type="term" value="F:DNA binding"/>
    <property type="evidence" value="ECO:0007669"/>
    <property type="project" value="UniProtKB-KW"/>
</dbReference>
<dbReference type="OrthoDB" id="9775392at2"/>
<dbReference type="Gene3D" id="1.10.10.10">
    <property type="entry name" value="Winged helix-like DNA-binding domain superfamily/Winged helix DNA-binding domain"/>
    <property type="match status" value="1"/>
</dbReference>
<dbReference type="SUPFAM" id="SSF53850">
    <property type="entry name" value="Periplasmic binding protein-like II"/>
    <property type="match status" value="1"/>
</dbReference>
<dbReference type="CDD" id="cd05466">
    <property type="entry name" value="PBP2_LTTR_substrate"/>
    <property type="match status" value="1"/>
</dbReference>
<evidence type="ECO:0000256" key="4">
    <source>
        <dbReference type="ARBA" id="ARBA00023159"/>
    </source>
</evidence>
<dbReference type="Pfam" id="PF00126">
    <property type="entry name" value="HTH_1"/>
    <property type="match status" value="1"/>
</dbReference>
<keyword evidence="2" id="KW-0805">Transcription regulation</keyword>
<dbReference type="InterPro" id="IPR000847">
    <property type="entry name" value="LysR_HTH_N"/>
</dbReference>
<dbReference type="GO" id="GO:0003700">
    <property type="term" value="F:DNA-binding transcription factor activity"/>
    <property type="evidence" value="ECO:0007669"/>
    <property type="project" value="InterPro"/>
</dbReference>
<feature type="domain" description="HTH lysR-type" evidence="6">
    <location>
        <begin position="1"/>
        <end position="58"/>
    </location>
</feature>
<evidence type="ECO:0000313" key="7">
    <source>
        <dbReference type="EMBL" id="ALZ86478.1"/>
    </source>
</evidence>
<dbReference type="Gene3D" id="3.40.190.290">
    <property type="match status" value="1"/>
</dbReference>
<dbReference type="AlphaFoldDB" id="A0A0U4P7X2"/>
<dbReference type="Proteomes" id="UP000064137">
    <property type="component" value="Chromosome"/>
</dbReference>
<dbReference type="PRINTS" id="PR00039">
    <property type="entry name" value="HTHLYSR"/>
</dbReference>
<dbReference type="PANTHER" id="PTHR30293:SF0">
    <property type="entry name" value="NITROGEN ASSIMILATION REGULATORY PROTEIN NAC"/>
    <property type="match status" value="1"/>
</dbReference>
<dbReference type="InterPro" id="IPR005119">
    <property type="entry name" value="LysR_subst-bd"/>
</dbReference>
<evidence type="ECO:0000256" key="5">
    <source>
        <dbReference type="ARBA" id="ARBA00023163"/>
    </source>
</evidence>
<dbReference type="SUPFAM" id="SSF46785">
    <property type="entry name" value="Winged helix' DNA-binding domain"/>
    <property type="match status" value="1"/>
</dbReference>
<dbReference type="InterPro" id="IPR036388">
    <property type="entry name" value="WH-like_DNA-bd_sf"/>
</dbReference>
<keyword evidence="5" id="KW-0804">Transcription</keyword>
<evidence type="ECO:0000313" key="8">
    <source>
        <dbReference type="Proteomes" id="UP000064137"/>
    </source>
</evidence>
<evidence type="ECO:0000256" key="3">
    <source>
        <dbReference type="ARBA" id="ARBA00023125"/>
    </source>
</evidence>
<name>A0A0U4P7X2_9PSED</name>
<keyword evidence="3" id="KW-0238">DNA-binding</keyword>
<dbReference type="PROSITE" id="PS50931">
    <property type="entry name" value="HTH_LYSR"/>
    <property type="match status" value="1"/>
</dbReference>
<sequence>MDIKQLRFLIALDETRHFGQAAARCHVTQPTLSMRLRGLEEELGVELVRRGQRFEGFTEAGQRILAWARTLMAAHDGLYAEAQAFQGQLVGTLRVGLVPLASFDPMPLLQHLRQLHPKLHFQLQVLSTERILEAVASNRLELGISYLEHLDPARFDSLTLTETRMGLLYDERHFTFDQAALDWQAVAGLPLGLLTGAMHFRQSVDHGFRSLGLTPQPVLETDAVYLLLQAVNAGLCCAVVPLAGGFDRLTPHARLIPIDTARTLAPLGLLIRRTEPRLAVADACFQAVKALYAESDR</sequence>
<dbReference type="KEGG" id="por:APT59_20545"/>
<keyword evidence="4" id="KW-0010">Activator</keyword>
<organism evidence="7 8">
    <name type="scientific">Pseudomonas oryzihabitans</name>
    <dbReference type="NCBI Taxonomy" id="47885"/>
    <lineage>
        <taxon>Bacteria</taxon>
        <taxon>Pseudomonadati</taxon>
        <taxon>Pseudomonadota</taxon>
        <taxon>Gammaproteobacteria</taxon>
        <taxon>Pseudomonadales</taxon>
        <taxon>Pseudomonadaceae</taxon>
        <taxon>Pseudomonas</taxon>
    </lineage>
</organism>
<dbReference type="PANTHER" id="PTHR30293">
    <property type="entry name" value="TRANSCRIPTIONAL REGULATORY PROTEIN NAC-RELATED"/>
    <property type="match status" value="1"/>
</dbReference>
<accession>A0A0U4P7X2</accession>
<gene>
    <name evidence="7" type="ORF">APT59_20545</name>
</gene>
<proteinExistence type="inferred from homology"/>
<dbReference type="Pfam" id="PF03466">
    <property type="entry name" value="LysR_substrate"/>
    <property type="match status" value="1"/>
</dbReference>
<dbReference type="EMBL" id="CP013987">
    <property type="protein sequence ID" value="ALZ86478.1"/>
    <property type="molecule type" value="Genomic_DNA"/>
</dbReference>
<evidence type="ECO:0000256" key="1">
    <source>
        <dbReference type="ARBA" id="ARBA00009437"/>
    </source>
</evidence>